<proteinExistence type="predicted"/>
<dbReference type="AlphaFoldDB" id="A0A816KPC4"/>
<reference evidence="2" key="1">
    <citation type="submission" date="2021-01" db="EMBL/GenBank/DDBJ databases">
        <authorList>
            <consortium name="Genoscope - CEA"/>
            <person name="William W."/>
        </authorList>
    </citation>
    <scope>NUCLEOTIDE SEQUENCE</scope>
</reference>
<name>A0A816KPC4_BRANA</name>
<dbReference type="Proteomes" id="UP001295469">
    <property type="component" value="Chromosome C05"/>
</dbReference>
<keyword evidence="1" id="KW-1133">Transmembrane helix</keyword>
<sequence>MLISCGFFFILPRFSKIFLTEGIHSVSEASRSINGREFICLYGKDSAEIVIKQPKRSHMFLKMIVLVFAMVCGLYICSVCLKQFSVQTSQLFRTRITTRIHYPKPETFNRFFVILSMQRSGSGGSSSNNRKPRRYRELASLFAKIIQEKPSNSCELKEDKKPTPIHKLYGNVLSRANHYSTDPNSAILLVVTIKYIQKNFKTIGDDRQPYQYLNRSGWLSSFYSKTTTYSKLRNQSRVRPENKNPSLDKQSEILREKSDVQCSGGVRRRWRSRRRLNRGR</sequence>
<evidence type="ECO:0000256" key="1">
    <source>
        <dbReference type="SAM" id="Phobius"/>
    </source>
</evidence>
<gene>
    <name evidence="2" type="ORF">DARMORV10_C05P09920.1</name>
</gene>
<dbReference type="PANTHER" id="PTHR32175">
    <property type="entry name" value="PROTEIN, PUTATIVE, EXPRESSED-RELATED"/>
    <property type="match status" value="1"/>
</dbReference>
<dbReference type="InterPro" id="IPR052796">
    <property type="entry name" value="Nod_factor_sulfotransferase"/>
</dbReference>
<dbReference type="EMBL" id="HG994369">
    <property type="protein sequence ID" value="CAF1924988.1"/>
    <property type="molecule type" value="Genomic_DNA"/>
</dbReference>
<keyword evidence="1" id="KW-0812">Transmembrane</keyword>
<accession>A0A816KPC4</accession>
<evidence type="ECO:0000313" key="2">
    <source>
        <dbReference type="EMBL" id="CAF1924988.1"/>
    </source>
</evidence>
<feature type="transmembrane region" description="Helical" evidence="1">
    <location>
        <begin position="59"/>
        <end position="76"/>
    </location>
</feature>
<dbReference type="PANTHER" id="PTHR32175:SF22">
    <property type="entry name" value="SULFOTRANSFERASE"/>
    <property type="match status" value="1"/>
</dbReference>
<protein>
    <submittedName>
        <fullName evidence="2">(rape) hypothetical protein</fullName>
    </submittedName>
</protein>
<organism evidence="2">
    <name type="scientific">Brassica napus</name>
    <name type="common">Rape</name>
    <dbReference type="NCBI Taxonomy" id="3708"/>
    <lineage>
        <taxon>Eukaryota</taxon>
        <taxon>Viridiplantae</taxon>
        <taxon>Streptophyta</taxon>
        <taxon>Embryophyta</taxon>
        <taxon>Tracheophyta</taxon>
        <taxon>Spermatophyta</taxon>
        <taxon>Magnoliopsida</taxon>
        <taxon>eudicotyledons</taxon>
        <taxon>Gunneridae</taxon>
        <taxon>Pentapetalae</taxon>
        <taxon>rosids</taxon>
        <taxon>malvids</taxon>
        <taxon>Brassicales</taxon>
        <taxon>Brassicaceae</taxon>
        <taxon>Brassiceae</taxon>
        <taxon>Brassica</taxon>
    </lineage>
</organism>
<keyword evidence="1" id="KW-0472">Membrane</keyword>